<reference evidence="2 3" key="1">
    <citation type="submission" date="2018-06" db="EMBL/GenBank/DDBJ databases">
        <authorList>
            <consortium name="Pathogen Informatics"/>
            <person name="Doyle S."/>
        </authorList>
    </citation>
    <scope>NUCLEOTIDE SEQUENCE [LARGE SCALE GENOMIC DNA]</scope>
    <source>
        <strain evidence="2 3">NCTC11157</strain>
    </source>
</reference>
<evidence type="ECO:0000313" key="2">
    <source>
        <dbReference type="EMBL" id="SUB85614.1"/>
    </source>
</evidence>
<accession>A0A379DZU8</accession>
<proteinExistence type="predicted"/>
<gene>
    <name evidence="2" type="ORF">NCTC11157_01349</name>
</gene>
<dbReference type="RefSeq" id="WP_021669366.1">
    <property type="nucleotide sequence ID" value="NZ_CAMPVB010000005.1"/>
</dbReference>
<evidence type="ECO:0000256" key="1">
    <source>
        <dbReference type="SAM" id="SignalP"/>
    </source>
</evidence>
<organism evidence="2 3">
    <name type="scientific">Prevotella disiens</name>
    <dbReference type="NCBI Taxonomy" id="28130"/>
    <lineage>
        <taxon>Bacteria</taxon>
        <taxon>Pseudomonadati</taxon>
        <taxon>Bacteroidota</taxon>
        <taxon>Bacteroidia</taxon>
        <taxon>Bacteroidales</taxon>
        <taxon>Prevotellaceae</taxon>
        <taxon>Prevotella</taxon>
    </lineage>
</organism>
<name>A0A379DZU8_9BACT</name>
<evidence type="ECO:0000313" key="3">
    <source>
        <dbReference type="Proteomes" id="UP000254072"/>
    </source>
</evidence>
<keyword evidence="1" id="KW-0732">Signal</keyword>
<dbReference type="GeneID" id="91082538"/>
<sequence>MKHFLVIILSFVCLCVAAQETKDYVRPHLSFCGVSMNNRLEDFTDSLLAKSFVKVDSVKDVSPLLDHVYLQGRFENIVCTVDVGQSVTHKVDTLKVYLNDVNNPVLSFKILTNFYRSKCGSPVFDNYYYPPMGTDDLKQQLSIEPYVIAFSVAGGVIQFELKYIPLTHRFVYSVLFVDTENALPVIPQDDAVIEW</sequence>
<dbReference type="OrthoDB" id="1069976at2"/>
<protein>
    <submittedName>
        <fullName evidence="2">Uncharacterized protein</fullName>
    </submittedName>
</protein>
<dbReference type="AlphaFoldDB" id="A0A379DZU8"/>
<feature type="chain" id="PRO_5016787968" evidence="1">
    <location>
        <begin position="19"/>
        <end position="195"/>
    </location>
</feature>
<dbReference type="EMBL" id="UGTL01000001">
    <property type="protein sequence ID" value="SUB85614.1"/>
    <property type="molecule type" value="Genomic_DNA"/>
</dbReference>
<dbReference type="Proteomes" id="UP000254072">
    <property type="component" value="Unassembled WGS sequence"/>
</dbReference>
<feature type="signal peptide" evidence="1">
    <location>
        <begin position="1"/>
        <end position="18"/>
    </location>
</feature>